<dbReference type="InterPro" id="IPR006119">
    <property type="entry name" value="Resolv_N"/>
</dbReference>
<reference evidence="3" key="1">
    <citation type="submission" date="2022-10" db="EMBL/GenBank/DDBJ databases">
        <title>The complete genomes of actinobacterial strains from the NBC collection.</title>
        <authorList>
            <person name="Joergensen T.S."/>
            <person name="Alvarez Arevalo M."/>
            <person name="Sterndorff E.B."/>
            <person name="Faurdal D."/>
            <person name="Vuksanovic O."/>
            <person name="Mourched A.-S."/>
            <person name="Charusanti P."/>
            <person name="Shaw S."/>
            <person name="Blin K."/>
            <person name="Weber T."/>
        </authorList>
    </citation>
    <scope>NUCLEOTIDE SEQUENCE</scope>
    <source>
        <strain evidence="3">NBC_01401</strain>
    </source>
</reference>
<dbReference type="GO" id="GO:0003677">
    <property type="term" value="F:DNA binding"/>
    <property type="evidence" value="ECO:0007669"/>
    <property type="project" value="InterPro"/>
</dbReference>
<dbReference type="PROSITE" id="PS51737">
    <property type="entry name" value="RECOMBINASE_DNA_BIND"/>
    <property type="match status" value="1"/>
</dbReference>
<accession>A0AAU3GZW2</accession>
<dbReference type="CDD" id="cd00338">
    <property type="entry name" value="Ser_Recombinase"/>
    <property type="match status" value="1"/>
</dbReference>
<dbReference type="InterPro" id="IPR025827">
    <property type="entry name" value="Zn_ribbon_recom_dom"/>
</dbReference>
<dbReference type="Pfam" id="PF00239">
    <property type="entry name" value="Resolvase"/>
    <property type="match status" value="1"/>
</dbReference>
<evidence type="ECO:0000313" key="3">
    <source>
        <dbReference type="EMBL" id="WTY96468.1"/>
    </source>
</evidence>
<proteinExistence type="predicted"/>
<dbReference type="InterPro" id="IPR036162">
    <property type="entry name" value="Resolvase-like_N_sf"/>
</dbReference>
<evidence type="ECO:0000259" key="2">
    <source>
        <dbReference type="PROSITE" id="PS51737"/>
    </source>
</evidence>
<dbReference type="InterPro" id="IPR011109">
    <property type="entry name" value="DNA_bind_recombinase_dom"/>
</dbReference>
<dbReference type="EMBL" id="CP109535">
    <property type="protein sequence ID" value="WTY96468.1"/>
    <property type="molecule type" value="Genomic_DNA"/>
</dbReference>
<evidence type="ECO:0000259" key="1">
    <source>
        <dbReference type="PROSITE" id="PS51736"/>
    </source>
</evidence>
<dbReference type="AlphaFoldDB" id="A0AAU3GZW2"/>
<dbReference type="Pfam" id="PF13408">
    <property type="entry name" value="Zn_ribbon_recom"/>
    <property type="match status" value="1"/>
</dbReference>
<gene>
    <name evidence="3" type="ORF">OG626_16885</name>
</gene>
<feature type="domain" description="Recombinase" evidence="2">
    <location>
        <begin position="183"/>
        <end position="308"/>
    </location>
</feature>
<dbReference type="InterPro" id="IPR038109">
    <property type="entry name" value="DNA_bind_recomb_sf"/>
</dbReference>
<dbReference type="SMART" id="SM00857">
    <property type="entry name" value="Resolvase"/>
    <property type="match status" value="1"/>
</dbReference>
<dbReference type="Pfam" id="PF07508">
    <property type="entry name" value="Recombinase"/>
    <property type="match status" value="1"/>
</dbReference>
<sequence>MRIRCVTDGVVNALGEKMTVLVGAYVRSSGDEKDQSGKFTRISVSRQIVDCRRRATELGWAIVRTYEDNNLTAADEQVVRPAFEEMLKDLEGGVIEGVVCSHVDRLVRLETDAVRVMHLFHAHPQLVAAAGFGEMDLRTDDGRRVFMEHADVGAAEVAAVRRRVMRAQQDAAVEGRAHNGKRPFGWRRDNKTLDPFEAGLIRKAVVEVVRGKTIAAVRREWIAAGVRPTAEGRGPLRDKSVKDRILNPRICGYRVHLPAADRRRTTNFWSPDHVLYDGERPVQGEWEAIVTPEEWLAVVAVLEERRDKARAARVASGGYSRSHAKYLLSGIARCGDCGGPLYGKIDYEARRQGRDTFRYQCIAREGGCGRLKRVGPQLDQLVESAFLMTLKRGSLASDVAVGVDAGMEASERVTGIREEIQAVMARCKAGAPKRISVAMAMDLISDLERELAALTYERRKAAVLNAERLSESSVTLDEWSAYDVGAKRDRMRRGIRTVVVNRTGRGKRFDPSAVEIVWV</sequence>
<dbReference type="GO" id="GO:0000150">
    <property type="term" value="F:DNA strand exchange activity"/>
    <property type="evidence" value="ECO:0007669"/>
    <property type="project" value="InterPro"/>
</dbReference>
<feature type="domain" description="Resolvase/invertase-type recombinase catalytic" evidence="1">
    <location>
        <begin position="21"/>
        <end position="175"/>
    </location>
</feature>
<dbReference type="Gene3D" id="3.90.1750.20">
    <property type="entry name" value="Putative Large Serine Recombinase, Chain B, Domain 2"/>
    <property type="match status" value="1"/>
</dbReference>
<organism evidence="3">
    <name type="scientific">Streptomyces sp. NBC_01401</name>
    <dbReference type="NCBI Taxonomy" id="2903854"/>
    <lineage>
        <taxon>Bacteria</taxon>
        <taxon>Bacillati</taxon>
        <taxon>Actinomycetota</taxon>
        <taxon>Actinomycetes</taxon>
        <taxon>Kitasatosporales</taxon>
        <taxon>Streptomycetaceae</taxon>
        <taxon>Streptomyces</taxon>
    </lineage>
</organism>
<dbReference type="PANTHER" id="PTHR30461">
    <property type="entry name" value="DNA-INVERTASE FROM LAMBDOID PROPHAGE"/>
    <property type="match status" value="1"/>
</dbReference>
<dbReference type="PROSITE" id="PS51736">
    <property type="entry name" value="RECOMBINASES_3"/>
    <property type="match status" value="1"/>
</dbReference>
<protein>
    <submittedName>
        <fullName evidence="3">Recombinase family protein</fullName>
    </submittedName>
</protein>
<dbReference type="InterPro" id="IPR050639">
    <property type="entry name" value="SSR_resolvase"/>
</dbReference>
<dbReference type="Gene3D" id="3.40.50.1390">
    <property type="entry name" value="Resolvase, N-terminal catalytic domain"/>
    <property type="match status" value="1"/>
</dbReference>
<dbReference type="SUPFAM" id="SSF53041">
    <property type="entry name" value="Resolvase-like"/>
    <property type="match status" value="1"/>
</dbReference>
<dbReference type="PANTHER" id="PTHR30461:SF23">
    <property type="entry name" value="DNA RECOMBINASE-RELATED"/>
    <property type="match status" value="1"/>
</dbReference>
<name>A0AAU3GZW2_9ACTN</name>